<organism evidence="2 3">
    <name type="scientific">Vibrio owensii CAIM 1854 = LMG 25443</name>
    <dbReference type="NCBI Taxonomy" id="1229493"/>
    <lineage>
        <taxon>Bacteria</taxon>
        <taxon>Pseudomonadati</taxon>
        <taxon>Pseudomonadota</taxon>
        <taxon>Gammaproteobacteria</taxon>
        <taxon>Vibrionales</taxon>
        <taxon>Vibrionaceae</taxon>
        <taxon>Vibrio</taxon>
    </lineage>
</organism>
<dbReference type="RefSeq" id="WP_020195993.1">
    <property type="nucleotide sequence ID" value="NZ_BAOH01000037.1"/>
</dbReference>
<evidence type="ECO:0000313" key="3">
    <source>
        <dbReference type="Proteomes" id="UP000031586"/>
    </source>
</evidence>
<gene>
    <name evidence="2" type="ORF">H735_08035</name>
</gene>
<dbReference type="AlphaFoldDB" id="A0A0C1ZBJ1"/>
<protein>
    <submittedName>
        <fullName evidence="2">O-succinylbenzoic acid--CoA ligase</fullName>
    </submittedName>
</protein>
<keyword evidence="2" id="KW-0436">Ligase</keyword>
<dbReference type="PATRIC" id="fig|1229493.5.peg.694"/>
<name>A0A0C1ZBJ1_9VIBR</name>
<comment type="caution">
    <text evidence="2">The sequence shown here is derived from an EMBL/GenBank/DDBJ whole genome shotgun (WGS) entry which is preliminary data.</text>
</comment>
<dbReference type="GO" id="GO:0016874">
    <property type="term" value="F:ligase activity"/>
    <property type="evidence" value="ECO:0007669"/>
    <property type="project" value="UniProtKB-KW"/>
</dbReference>
<proteinExistence type="predicted"/>
<dbReference type="Proteomes" id="UP000031586">
    <property type="component" value="Unassembled WGS sequence"/>
</dbReference>
<sequence>MIKLVLAAAVLLQIGVAISTQGLTRSLAELTAFLVAIALVLVHKSQSTRKVEPTQPQKINQGLVEK</sequence>
<feature type="region of interest" description="Disordered" evidence="1">
    <location>
        <begin position="46"/>
        <end position="66"/>
    </location>
</feature>
<dbReference type="EMBL" id="JPRD01000014">
    <property type="protein sequence ID" value="KIF53469.1"/>
    <property type="molecule type" value="Genomic_DNA"/>
</dbReference>
<evidence type="ECO:0000313" key="2">
    <source>
        <dbReference type="EMBL" id="KIF53469.1"/>
    </source>
</evidence>
<reference evidence="2 3" key="1">
    <citation type="submission" date="2014-07" db="EMBL/GenBank/DDBJ databases">
        <title>Unique and conserved regions in Vibrio harveyi and related species in comparison with the shrimp pathogen Vibrio harveyi CAIM 1792.</title>
        <authorList>
            <person name="Espinoza-Valles I."/>
            <person name="Vora G."/>
            <person name="Leekitcharoenphon P."/>
            <person name="Ussery D."/>
            <person name="Hoj L."/>
            <person name="Gomez-Gil B."/>
        </authorList>
    </citation>
    <scope>NUCLEOTIDE SEQUENCE [LARGE SCALE GENOMIC DNA]</scope>
    <source>
        <strain evidence="3">CAIM 1854 / LMG 25443</strain>
    </source>
</reference>
<accession>A0A0C1ZBJ1</accession>
<evidence type="ECO:0000256" key="1">
    <source>
        <dbReference type="SAM" id="MobiDB-lite"/>
    </source>
</evidence>